<dbReference type="AlphaFoldDB" id="A0A9P6SQU4"/>
<keyword evidence="3" id="KW-1185">Reference proteome</keyword>
<dbReference type="EMBL" id="JAAAID010005046">
    <property type="protein sequence ID" value="KAF9991694.1"/>
    <property type="molecule type" value="Genomic_DNA"/>
</dbReference>
<dbReference type="InterPro" id="IPR056251">
    <property type="entry name" value="Arm_rpt_dom"/>
</dbReference>
<feature type="domain" description="Arm-like repeat" evidence="1">
    <location>
        <begin position="1"/>
        <end position="131"/>
    </location>
</feature>
<proteinExistence type="predicted"/>
<name>A0A9P6SQU4_9FUNG</name>
<dbReference type="Proteomes" id="UP000703661">
    <property type="component" value="Unassembled WGS sequence"/>
</dbReference>
<organism evidence="2 3">
    <name type="scientific">Entomortierella chlamydospora</name>
    <dbReference type="NCBI Taxonomy" id="101097"/>
    <lineage>
        <taxon>Eukaryota</taxon>
        <taxon>Fungi</taxon>
        <taxon>Fungi incertae sedis</taxon>
        <taxon>Mucoromycota</taxon>
        <taxon>Mortierellomycotina</taxon>
        <taxon>Mortierellomycetes</taxon>
        <taxon>Mortierellales</taxon>
        <taxon>Mortierellaceae</taxon>
        <taxon>Entomortierella</taxon>
    </lineage>
</organism>
<comment type="caution">
    <text evidence="2">The sequence shown here is derived from an EMBL/GenBank/DDBJ whole genome shotgun (WGS) entry which is preliminary data.</text>
</comment>
<gene>
    <name evidence="2" type="ORF">BGZ80_008953</name>
</gene>
<evidence type="ECO:0000313" key="2">
    <source>
        <dbReference type="EMBL" id="KAF9991694.1"/>
    </source>
</evidence>
<reference evidence="2" key="1">
    <citation type="journal article" date="2020" name="Fungal Divers.">
        <title>Resolving the Mortierellaceae phylogeny through synthesis of multi-gene phylogenetics and phylogenomics.</title>
        <authorList>
            <person name="Vandepol N."/>
            <person name="Liber J."/>
            <person name="Desiro A."/>
            <person name="Na H."/>
            <person name="Kennedy M."/>
            <person name="Barry K."/>
            <person name="Grigoriev I.V."/>
            <person name="Miller A.N."/>
            <person name="O'Donnell K."/>
            <person name="Stajich J.E."/>
            <person name="Bonito G."/>
        </authorList>
    </citation>
    <scope>NUCLEOTIDE SEQUENCE</scope>
    <source>
        <strain evidence="2">NRRL 2769</strain>
    </source>
</reference>
<sequence length="132" mass="14548">MATDVIRAFVQEGLKKPDVVAEVVSLAAVLGQDDFRKLLQVFVDGINQSVLLDLHLLNGLAQLIRNAPQGHIDADDLVKILELLNARLKDTNKQSTQHTYQLATTISQVLDSMVDSQVEGLSHEQLHEPLSD</sequence>
<protein>
    <recommendedName>
        <fullName evidence="1">Arm-like repeat domain-containing protein</fullName>
    </recommendedName>
</protein>
<accession>A0A9P6SQU4</accession>
<evidence type="ECO:0000259" key="1">
    <source>
        <dbReference type="Pfam" id="PF23948"/>
    </source>
</evidence>
<evidence type="ECO:0000313" key="3">
    <source>
        <dbReference type="Proteomes" id="UP000703661"/>
    </source>
</evidence>
<dbReference type="Pfam" id="PF23948">
    <property type="entry name" value="ARM_5"/>
    <property type="match status" value="1"/>
</dbReference>
<feature type="non-terminal residue" evidence="2">
    <location>
        <position position="132"/>
    </location>
</feature>